<gene>
    <name evidence="1" type="ORF">CFT61_05235</name>
</gene>
<protein>
    <submittedName>
        <fullName evidence="1">Uncharacterized protein</fullName>
    </submittedName>
</protein>
<accession>A0AA91YXS5</accession>
<comment type="caution">
    <text evidence="1">The sequence shown here is derived from an EMBL/GenBank/DDBJ whole genome shotgun (WGS) entry which is preliminary data.</text>
</comment>
<reference evidence="1 2" key="1">
    <citation type="submission" date="2017-07" db="EMBL/GenBank/DDBJ databases">
        <title>Draft genome sequence of Prevotella copri isolated from the gut of healthy adult Indian.</title>
        <authorList>
            <person name="Das B."/>
            <person name="Bag S."/>
            <person name="Ghosh T.S."/>
        </authorList>
    </citation>
    <scope>NUCLEOTIDE SEQUENCE [LARGE SCALE GENOMIC DNA]</scope>
    <source>
        <strain evidence="1 2">Indica</strain>
    </source>
</reference>
<dbReference type="Proteomes" id="UP000215155">
    <property type="component" value="Unassembled WGS sequence"/>
</dbReference>
<evidence type="ECO:0000313" key="1">
    <source>
        <dbReference type="EMBL" id="OXL44581.1"/>
    </source>
</evidence>
<name>A0AA91YXS5_9BACT</name>
<dbReference type="AlphaFoldDB" id="A0AA91YXS5"/>
<evidence type="ECO:0000313" key="2">
    <source>
        <dbReference type="Proteomes" id="UP000215155"/>
    </source>
</evidence>
<proteinExistence type="predicted"/>
<dbReference type="EMBL" id="NMPZ01000006">
    <property type="protein sequence ID" value="OXL44581.1"/>
    <property type="molecule type" value="Genomic_DNA"/>
</dbReference>
<sequence length="60" mass="6682">MQVIKIVRIVKGAAHKSAGKKSHATRYQYEYIGSITDNPPQEKHLNILNGSFKGCILCPQ</sequence>
<organism evidence="1 2">
    <name type="scientific">Segatella copri</name>
    <dbReference type="NCBI Taxonomy" id="165179"/>
    <lineage>
        <taxon>Bacteria</taxon>
        <taxon>Pseudomonadati</taxon>
        <taxon>Bacteroidota</taxon>
        <taxon>Bacteroidia</taxon>
        <taxon>Bacteroidales</taxon>
        <taxon>Prevotellaceae</taxon>
        <taxon>Segatella</taxon>
    </lineage>
</organism>